<dbReference type="AlphaFoldDB" id="A0A2W7QI37"/>
<feature type="transmembrane region" description="Helical" evidence="13">
    <location>
        <begin position="206"/>
        <end position="227"/>
    </location>
</feature>
<evidence type="ECO:0000256" key="3">
    <source>
        <dbReference type="ARBA" id="ARBA00022448"/>
    </source>
</evidence>
<keyword evidence="10 13" id="KW-0472">Membrane</keyword>
<organism evidence="14 15">
    <name type="scientific">Algoriphagus chordae</name>
    <dbReference type="NCBI Taxonomy" id="237019"/>
    <lineage>
        <taxon>Bacteria</taxon>
        <taxon>Pseudomonadati</taxon>
        <taxon>Bacteroidota</taxon>
        <taxon>Cytophagia</taxon>
        <taxon>Cytophagales</taxon>
        <taxon>Cyclobacteriaceae</taxon>
        <taxon>Algoriphagus</taxon>
    </lineage>
</organism>
<evidence type="ECO:0000256" key="11">
    <source>
        <dbReference type="ARBA" id="ARBA00023303"/>
    </source>
</evidence>
<accession>A0A2W7QI37</accession>
<name>A0A2W7QI37_9BACT</name>
<keyword evidence="3" id="KW-0813">Transport</keyword>
<evidence type="ECO:0000256" key="6">
    <source>
        <dbReference type="ARBA" id="ARBA00022826"/>
    </source>
</evidence>
<feature type="transmembrane region" description="Helical" evidence="13">
    <location>
        <begin position="86"/>
        <end position="107"/>
    </location>
</feature>
<evidence type="ECO:0000256" key="13">
    <source>
        <dbReference type="SAM" id="Phobius"/>
    </source>
</evidence>
<evidence type="ECO:0000256" key="12">
    <source>
        <dbReference type="ARBA" id="ARBA00034430"/>
    </source>
</evidence>
<sequence length="241" mass="27955">MRNKLFKSSDRDPNITYRGESPSRLDNLTDAVFGIAVTLLIFNLASPNSLEDLIVFTKTLPAFLISIGFLIVIWQEHVRFSEIYTMRGSWLIFLNSLFIALIIFYVYPLRFLTLFLTNLIFGTDLSLQISPIEIPDLMIYYGSIAFALYFVLFWFYNIAIIKKDSLALNPYELLHARFQRTRIIIMFTVPLLSIGLVWMIRPYSIGWASFLGGMLYAFYSPAIMIWAKYYKKAANQLQSIK</sequence>
<keyword evidence="7" id="KW-0630">Potassium</keyword>
<keyword evidence="15" id="KW-1185">Reference proteome</keyword>
<feature type="transmembrane region" description="Helical" evidence="13">
    <location>
        <begin position="53"/>
        <end position="74"/>
    </location>
</feature>
<evidence type="ECO:0000256" key="10">
    <source>
        <dbReference type="ARBA" id="ARBA00023136"/>
    </source>
</evidence>
<dbReference type="InterPro" id="IPR010617">
    <property type="entry name" value="TMEM175-like"/>
</dbReference>
<evidence type="ECO:0000256" key="8">
    <source>
        <dbReference type="ARBA" id="ARBA00022989"/>
    </source>
</evidence>
<dbReference type="GO" id="GO:0005267">
    <property type="term" value="F:potassium channel activity"/>
    <property type="evidence" value="ECO:0007669"/>
    <property type="project" value="UniProtKB-KW"/>
</dbReference>
<evidence type="ECO:0000256" key="1">
    <source>
        <dbReference type="ARBA" id="ARBA00004141"/>
    </source>
</evidence>
<comment type="caution">
    <text evidence="14">The sequence shown here is derived from an EMBL/GenBank/DDBJ whole genome shotgun (WGS) entry which is preliminary data.</text>
</comment>
<keyword evidence="8 13" id="KW-1133">Transmembrane helix</keyword>
<gene>
    <name evidence="14" type="ORF">LV85_04083</name>
</gene>
<dbReference type="EMBL" id="QKZT01000027">
    <property type="protein sequence ID" value="PZX46986.1"/>
    <property type="molecule type" value="Genomic_DNA"/>
</dbReference>
<keyword evidence="5 13" id="KW-0812">Transmembrane</keyword>
<reference evidence="14 15" key="1">
    <citation type="submission" date="2018-06" db="EMBL/GenBank/DDBJ databases">
        <title>Genomic Encyclopedia of Archaeal and Bacterial Type Strains, Phase II (KMG-II): from individual species to whole genera.</title>
        <authorList>
            <person name="Goeker M."/>
        </authorList>
    </citation>
    <scope>NUCLEOTIDE SEQUENCE [LARGE SCALE GENOMIC DNA]</scope>
    <source>
        <strain evidence="14 15">DSM 19830</strain>
    </source>
</reference>
<evidence type="ECO:0000256" key="5">
    <source>
        <dbReference type="ARBA" id="ARBA00022692"/>
    </source>
</evidence>
<keyword evidence="9" id="KW-0406">Ion transport</keyword>
<dbReference type="Pfam" id="PF06736">
    <property type="entry name" value="TMEM175"/>
    <property type="match status" value="1"/>
</dbReference>
<feature type="transmembrane region" description="Helical" evidence="13">
    <location>
        <begin position="138"/>
        <end position="160"/>
    </location>
</feature>
<evidence type="ECO:0000256" key="7">
    <source>
        <dbReference type="ARBA" id="ARBA00022958"/>
    </source>
</evidence>
<comment type="similarity">
    <text evidence="2">Belongs to the TMEM175 family.</text>
</comment>
<dbReference type="Proteomes" id="UP000248882">
    <property type="component" value="Unassembled WGS sequence"/>
</dbReference>
<evidence type="ECO:0000256" key="9">
    <source>
        <dbReference type="ARBA" id="ARBA00023065"/>
    </source>
</evidence>
<evidence type="ECO:0000256" key="2">
    <source>
        <dbReference type="ARBA" id="ARBA00006920"/>
    </source>
</evidence>
<evidence type="ECO:0000256" key="4">
    <source>
        <dbReference type="ARBA" id="ARBA00022538"/>
    </source>
</evidence>
<dbReference type="OrthoDB" id="7626281at2"/>
<keyword evidence="11" id="KW-0407">Ion channel</keyword>
<keyword evidence="4" id="KW-0633">Potassium transport</keyword>
<comment type="catalytic activity">
    <reaction evidence="12">
        <text>K(+)(in) = K(+)(out)</text>
        <dbReference type="Rhea" id="RHEA:29463"/>
        <dbReference type="ChEBI" id="CHEBI:29103"/>
    </reaction>
</comment>
<evidence type="ECO:0000313" key="15">
    <source>
        <dbReference type="Proteomes" id="UP000248882"/>
    </source>
</evidence>
<dbReference type="GO" id="GO:0015252">
    <property type="term" value="F:proton channel activity"/>
    <property type="evidence" value="ECO:0007669"/>
    <property type="project" value="InterPro"/>
</dbReference>
<evidence type="ECO:0000313" key="14">
    <source>
        <dbReference type="EMBL" id="PZX46986.1"/>
    </source>
</evidence>
<protein>
    <submittedName>
        <fullName evidence="14">Putative membrane protein</fullName>
    </submittedName>
</protein>
<proteinExistence type="inferred from homology"/>
<comment type="subcellular location">
    <subcellularLocation>
        <location evidence="1">Membrane</location>
        <topology evidence="1">Multi-pass membrane protein</topology>
    </subcellularLocation>
</comment>
<dbReference type="RefSeq" id="WP_111322886.1">
    <property type="nucleotide sequence ID" value="NZ_QKZT01000027.1"/>
</dbReference>
<feature type="transmembrane region" description="Helical" evidence="13">
    <location>
        <begin position="181"/>
        <end position="200"/>
    </location>
</feature>
<dbReference type="GO" id="GO:0016020">
    <property type="term" value="C:membrane"/>
    <property type="evidence" value="ECO:0007669"/>
    <property type="project" value="UniProtKB-SubCell"/>
</dbReference>
<keyword evidence="6" id="KW-0631">Potassium channel</keyword>